<dbReference type="KEGG" id="cch:Cag_0685"/>
<dbReference type="Gene3D" id="3.30.2310.20">
    <property type="entry name" value="RelE-like"/>
    <property type="match status" value="1"/>
</dbReference>
<dbReference type="SUPFAM" id="SSF143011">
    <property type="entry name" value="RelE-like"/>
    <property type="match status" value="1"/>
</dbReference>
<protein>
    <recommendedName>
        <fullName evidence="2">Plasmid stabilization system protein</fullName>
    </recommendedName>
</protein>
<reference evidence="1" key="1">
    <citation type="submission" date="2005-08" db="EMBL/GenBank/DDBJ databases">
        <title>Complete sequence of Chlorobium chlorochromatii CaD3.</title>
        <authorList>
            <person name="Copeland A."/>
            <person name="Lucas S."/>
            <person name="Lapidus A."/>
            <person name="Barry K."/>
            <person name="Detter J.C."/>
            <person name="Glavina T."/>
            <person name="Hammon N."/>
            <person name="Israni S."/>
            <person name="Pitluck S."/>
            <person name="Bryant D."/>
            <person name="Schmutz J."/>
            <person name="Larimer F."/>
            <person name="Land M."/>
            <person name="Kyrpides N."/>
            <person name="Ivanova N."/>
            <person name="Richardson P."/>
        </authorList>
    </citation>
    <scope>NUCLEOTIDE SEQUENCE [LARGE SCALE GENOMIC DNA]</scope>
    <source>
        <strain evidence="1">CaD3</strain>
    </source>
</reference>
<dbReference type="EMBL" id="CP000108">
    <property type="protein sequence ID" value="ABB27957.1"/>
    <property type="molecule type" value="Genomic_DNA"/>
</dbReference>
<gene>
    <name evidence="1" type="ordered locus">Cag_0685</name>
</gene>
<organism evidence="1">
    <name type="scientific">Chlorobium chlorochromatii (strain CaD3)</name>
    <dbReference type="NCBI Taxonomy" id="340177"/>
    <lineage>
        <taxon>Bacteria</taxon>
        <taxon>Pseudomonadati</taxon>
        <taxon>Chlorobiota</taxon>
        <taxon>Chlorobiia</taxon>
        <taxon>Chlorobiales</taxon>
        <taxon>Chlorobiaceae</taxon>
        <taxon>Chlorobium/Pelodictyon group</taxon>
        <taxon>Chlorobium</taxon>
    </lineage>
</organism>
<proteinExistence type="predicted"/>
<dbReference type="OrthoDB" id="595476at2"/>
<accession>Q3ASR8</accession>
<sequence length="100" mass="11966">MAVTLKIHELAHQELLDAIAWYNEIQSGLGKRFQETIMLQIQKIKQHPTWFPRETIEVFKAYVPRFPYKIIYSVNDEAITIWAIAHLHRKPSYWQSREKS</sequence>
<evidence type="ECO:0008006" key="2">
    <source>
        <dbReference type="Google" id="ProtNLM"/>
    </source>
</evidence>
<dbReference type="AlphaFoldDB" id="Q3ASR8"/>
<name>Q3ASR8_CHLCH</name>
<dbReference type="STRING" id="340177.Cag_0685"/>
<evidence type="ECO:0000313" key="1">
    <source>
        <dbReference type="EMBL" id="ABB27957.1"/>
    </source>
</evidence>
<dbReference type="eggNOG" id="COG3668">
    <property type="taxonomic scope" value="Bacteria"/>
</dbReference>
<dbReference type="InterPro" id="IPR035093">
    <property type="entry name" value="RelE/ParE_toxin_dom_sf"/>
</dbReference>
<dbReference type="HOGENOM" id="CLU_147162_7_0_10"/>